<feature type="transmembrane region" description="Helical" evidence="11">
    <location>
        <begin position="836"/>
        <end position="854"/>
    </location>
</feature>
<dbReference type="GO" id="GO:0005524">
    <property type="term" value="F:ATP binding"/>
    <property type="evidence" value="ECO:0007669"/>
    <property type="project" value="UniProtKB-KW"/>
</dbReference>
<dbReference type="CDD" id="cd18577">
    <property type="entry name" value="ABC_6TM_Pgp_ABCB1_D1_like"/>
    <property type="match status" value="1"/>
</dbReference>
<keyword evidence="7" id="KW-0067">ATP-binding</keyword>
<evidence type="ECO:0000313" key="15">
    <source>
        <dbReference type="Proteomes" id="UP001369815"/>
    </source>
</evidence>
<dbReference type="GO" id="GO:0015421">
    <property type="term" value="F:ABC-type oligopeptide transporter activity"/>
    <property type="evidence" value="ECO:0007669"/>
    <property type="project" value="TreeGrafter"/>
</dbReference>
<protein>
    <submittedName>
        <fullName evidence="14">Uncharacterized protein</fullName>
    </submittedName>
</protein>
<feature type="domain" description="ABC transporter" evidence="12">
    <location>
        <begin position="378"/>
        <end position="623"/>
    </location>
</feature>
<dbReference type="InterPro" id="IPR039421">
    <property type="entry name" value="Type_1_exporter"/>
</dbReference>
<evidence type="ECO:0000256" key="6">
    <source>
        <dbReference type="ARBA" id="ARBA00022741"/>
    </source>
</evidence>
<dbReference type="GO" id="GO:0016887">
    <property type="term" value="F:ATP hydrolysis activity"/>
    <property type="evidence" value="ECO:0007669"/>
    <property type="project" value="InterPro"/>
</dbReference>
<dbReference type="InterPro" id="IPR003593">
    <property type="entry name" value="AAA+_ATPase"/>
</dbReference>
<dbReference type="Pfam" id="PF00005">
    <property type="entry name" value="ABC_tran"/>
    <property type="match status" value="2"/>
</dbReference>
<evidence type="ECO:0000259" key="13">
    <source>
        <dbReference type="PROSITE" id="PS50929"/>
    </source>
</evidence>
<name>A0AAX6MY68_9PEZI</name>
<feature type="transmembrane region" description="Helical" evidence="11">
    <location>
        <begin position="103"/>
        <end position="126"/>
    </location>
</feature>
<feature type="transmembrane region" description="Helical" evidence="11">
    <location>
        <begin position="974"/>
        <end position="997"/>
    </location>
</feature>
<keyword evidence="9 11" id="KW-1133">Transmembrane helix</keyword>
<keyword evidence="15" id="KW-1185">Reference proteome</keyword>
<comment type="similarity">
    <text evidence="3">Belongs to the ABC transporter superfamily. ABCB family. Multidrug resistance exporter (TC 3.A.1.201) subfamily.</text>
</comment>
<comment type="caution">
    <text evidence="14">The sequence shown here is derived from an EMBL/GenBank/DDBJ whole genome shotgun (WGS) entry which is preliminary data.</text>
</comment>
<dbReference type="InterPro" id="IPR011527">
    <property type="entry name" value="ABC1_TM_dom"/>
</dbReference>
<reference evidence="14 15" key="1">
    <citation type="journal article" date="2024" name="Front Chem Biol">
        <title>Unveiling the potential of Daldinia eschscholtzii MFLUCC 19-0629 through bioactivity and bioinformatics studies for enhanced sustainable agriculture production.</title>
        <authorList>
            <person name="Brooks S."/>
            <person name="Weaver J.A."/>
            <person name="Klomchit A."/>
            <person name="Alharthi S.A."/>
            <person name="Onlamun T."/>
            <person name="Nurani R."/>
            <person name="Vong T.K."/>
            <person name="Alberti F."/>
            <person name="Greco C."/>
        </authorList>
    </citation>
    <scope>NUCLEOTIDE SEQUENCE [LARGE SCALE GENOMIC DNA]</scope>
    <source>
        <strain evidence="14">MFLUCC 19-0629</strain>
    </source>
</reference>
<evidence type="ECO:0000256" key="5">
    <source>
        <dbReference type="ARBA" id="ARBA00022692"/>
    </source>
</evidence>
<evidence type="ECO:0000256" key="2">
    <source>
        <dbReference type="ARBA" id="ARBA00006493"/>
    </source>
</evidence>
<dbReference type="Gene3D" id="1.20.1560.10">
    <property type="entry name" value="ABC transporter type 1, transmembrane domain"/>
    <property type="match status" value="1"/>
</dbReference>
<dbReference type="InterPro" id="IPR003439">
    <property type="entry name" value="ABC_transporter-like_ATP-bd"/>
</dbReference>
<comment type="subcellular location">
    <subcellularLocation>
        <location evidence="1">Endomembrane system</location>
        <topology evidence="1">Multi-pass membrane protein</topology>
    </subcellularLocation>
</comment>
<dbReference type="FunFam" id="3.40.50.300:FF:000967">
    <property type="entry name" value="ABC multidrug transporter mdr4"/>
    <property type="match status" value="1"/>
</dbReference>
<dbReference type="SUPFAM" id="SSF52540">
    <property type="entry name" value="P-loop containing nucleoside triphosphate hydrolases"/>
    <property type="match status" value="2"/>
</dbReference>
<dbReference type="SUPFAM" id="SSF90123">
    <property type="entry name" value="ABC transporter transmembrane region"/>
    <property type="match status" value="2"/>
</dbReference>
<feature type="transmembrane region" description="Helical" evidence="11">
    <location>
        <begin position="710"/>
        <end position="737"/>
    </location>
</feature>
<dbReference type="InterPro" id="IPR027417">
    <property type="entry name" value="P-loop_NTPase"/>
</dbReference>
<dbReference type="PROSITE" id="PS50929">
    <property type="entry name" value="ABC_TM1F"/>
    <property type="match status" value="2"/>
</dbReference>
<evidence type="ECO:0000256" key="8">
    <source>
        <dbReference type="ARBA" id="ARBA00022967"/>
    </source>
</evidence>
<dbReference type="GO" id="GO:0005743">
    <property type="term" value="C:mitochondrial inner membrane"/>
    <property type="evidence" value="ECO:0007669"/>
    <property type="project" value="TreeGrafter"/>
</dbReference>
<dbReference type="FunFam" id="3.40.50.300:FF:000140">
    <property type="entry name" value="Lipid A export ATP-binding/permease protein MsbA"/>
    <property type="match status" value="1"/>
</dbReference>
<feature type="transmembrane region" description="Helical" evidence="11">
    <location>
        <begin position="941"/>
        <end position="962"/>
    </location>
</feature>
<feature type="domain" description="ABC transmembrane type-1" evidence="13">
    <location>
        <begin position="714"/>
        <end position="1003"/>
    </location>
</feature>
<evidence type="ECO:0000256" key="7">
    <source>
        <dbReference type="ARBA" id="ARBA00022840"/>
    </source>
</evidence>
<dbReference type="InterPro" id="IPR017871">
    <property type="entry name" value="ABC_transporter-like_CS"/>
</dbReference>
<sequence length="1293" mass="140404">MPMAASLERGPPECDDHNRVADIIEAQLHLDDVHASFFALFRYAKTSHYLIIAISTISALGAGALIPLPAVLFGQLSDTFAGVENRISQTSTSSHQISYYALYYVYLSIGALVLWFISTAGFSYAGSQISQQIRIRYLEAVIRQNIGIFDNMGTGSLVSALGADLNAIQDAVSYKLSIVLSSFGTLIATYAVSFALQWKLTLMMTWSFFLSLALLYLGNLIAGRYSKRSTQAQSTGSSIAEEALGSIRSITALGLQNQVINSYDQQLDKAEKAGYTLKSLMGIMVAVTVGTGYLNVALAFWQGSLLLVDGQMSFAALVAITLITKSAAFCILGVGHNAEAFTTATAAARRVFRMINRASPIDSMTNAGYVPDEVRGKIDVQNIKHIYPTRPGVIVADNLNISFPTGKVTAVVGPSGSGKSSIAKLILRFYNPIHGQIMLDDHRLQDLNIKWLRGVIRLVSQDTYLFDTTVLANIEYGFAGTPLEELSAAQKQQRIEAAAKTACAHDFIMALPYGYQTMVGPRGSKLSGGQRQRISIARALVAEPKILILDESTSALDAETEISVQAALNDPTADRTTIIIAHRLLTVRQADNIVVLSAGVNVEEGTHQDLMDLQGHYFTLVKAQEEMDEEDNENTRKYSNEEGGKGALADIEVNPTGSDVDEKGTSAMDGATEHYHHSLSPLRSVVQDNTPSDSLISMVRFVLQLNKEEWAYILIGLLCSVIAGFEEPASAILFGYAVVTISKPSNFYDQIEPGAGFWSWMFFLLAVVMIIVFSVQGSVFAYCSERLVHRARKLALRQMLRQEIPFFDDKRNSPGSLTNFLSTEAADLVGINGGTLGMILIAISTLVSGFVVSVAFGWKLALVCSCVIPILIASGFIGVWVVGKFEELNERHMRESASYAAEAISAIQTVASLTMETRVLATYGKSLAISSRKALDANLKASFVLALARAGVYACMALGFWYGGLLILRGEYSLLQFVIVYSSIMTGAYSAGLVFSFTPNIGKAKRSAAGLQKLLQRKSQIDPMSNKGKRLLHQPQGDIEFRGVTFAYPTRPQHQALENVSFHIAAGSSIAFVGHTGSGKSTIVSLLARFYDVCSGEILLDGEPVKSLNISDYRSRIGLVTQEPTLLQGSIRMNLLAGYNEEDGITDATLEEACRQANIFDFISSLPEGLNTVVGNRGDQLSGGQRQRLALARALVKSPAILILDEATSAIDTQSESFIRDALQAATKGCTSITIAHRLSTVRHADVIYVMDKGRIAEYGSHAQLMARKGKYFRLFAPSQAEVEFPIPSLLFE</sequence>
<dbReference type="CDD" id="cd18578">
    <property type="entry name" value="ABC_6TM_Pgp_ABCB1_D2_like"/>
    <property type="match status" value="1"/>
</dbReference>
<feature type="domain" description="ABC transporter" evidence="12">
    <location>
        <begin position="1039"/>
        <end position="1278"/>
    </location>
</feature>
<feature type="transmembrane region" description="Helical" evidence="11">
    <location>
        <begin position="860"/>
        <end position="883"/>
    </location>
</feature>
<feature type="transmembrane region" description="Helical" evidence="11">
    <location>
        <begin position="757"/>
        <end position="783"/>
    </location>
</feature>
<keyword evidence="4" id="KW-0813">Transport</keyword>
<dbReference type="GO" id="GO:0012505">
    <property type="term" value="C:endomembrane system"/>
    <property type="evidence" value="ECO:0007669"/>
    <property type="project" value="UniProtKB-SubCell"/>
</dbReference>
<dbReference type="Gene3D" id="3.40.50.300">
    <property type="entry name" value="P-loop containing nucleotide triphosphate hydrolases"/>
    <property type="match status" value="2"/>
</dbReference>
<feature type="transmembrane region" description="Helical" evidence="11">
    <location>
        <begin position="279"/>
        <end position="301"/>
    </location>
</feature>
<keyword evidence="6" id="KW-0547">Nucleotide-binding</keyword>
<dbReference type="PROSITE" id="PS50893">
    <property type="entry name" value="ABC_TRANSPORTER_2"/>
    <property type="match status" value="2"/>
</dbReference>
<dbReference type="Proteomes" id="UP001369815">
    <property type="component" value="Unassembled WGS sequence"/>
</dbReference>
<keyword evidence="8" id="KW-1278">Translocase</keyword>
<gene>
    <name evidence="14" type="ORF">Daesc_000346</name>
</gene>
<dbReference type="EMBL" id="JBANMG010000001">
    <property type="protein sequence ID" value="KAK6957559.1"/>
    <property type="molecule type" value="Genomic_DNA"/>
</dbReference>
<dbReference type="PROSITE" id="PS00211">
    <property type="entry name" value="ABC_TRANSPORTER_1"/>
    <property type="match status" value="2"/>
</dbReference>
<proteinExistence type="inferred from homology"/>
<dbReference type="SMART" id="SM00382">
    <property type="entry name" value="AAA"/>
    <property type="match status" value="2"/>
</dbReference>
<feature type="transmembrane region" description="Helical" evidence="11">
    <location>
        <begin position="313"/>
        <end position="334"/>
    </location>
</feature>
<evidence type="ECO:0000256" key="11">
    <source>
        <dbReference type="SAM" id="Phobius"/>
    </source>
</evidence>
<organism evidence="14 15">
    <name type="scientific">Daldinia eschscholtzii</name>
    <dbReference type="NCBI Taxonomy" id="292717"/>
    <lineage>
        <taxon>Eukaryota</taxon>
        <taxon>Fungi</taxon>
        <taxon>Dikarya</taxon>
        <taxon>Ascomycota</taxon>
        <taxon>Pezizomycotina</taxon>
        <taxon>Sordariomycetes</taxon>
        <taxon>Xylariomycetidae</taxon>
        <taxon>Xylariales</taxon>
        <taxon>Hypoxylaceae</taxon>
        <taxon>Daldinia</taxon>
    </lineage>
</organism>
<evidence type="ECO:0000259" key="12">
    <source>
        <dbReference type="PROSITE" id="PS50893"/>
    </source>
</evidence>
<feature type="transmembrane region" description="Helical" evidence="11">
    <location>
        <begin position="202"/>
        <end position="222"/>
    </location>
</feature>
<dbReference type="GO" id="GO:0090374">
    <property type="term" value="P:oligopeptide export from mitochondrion"/>
    <property type="evidence" value="ECO:0007669"/>
    <property type="project" value="TreeGrafter"/>
</dbReference>
<accession>A0AAX6MY68</accession>
<dbReference type="InterPro" id="IPR036640">
    <property type="entry name" value="ABC1_TM_sf"/>
</dbReference>
<dbReference type="PANTHER" id="PTHR43394">
    <property type="entry name" value="ATP-DEPENDENT PERMEASE MDL1, MITOCHONDRIAL"/>
    <property type="match status" value="1"/>
</dbReference>
<feature type="domain" description="ABC transmembrane type-1" evidence="13">
    <location>
        <begin position="53"/>
        <end position="343"/>
    </location>
</feature>
<dbReference type="PANTHER" id="PTHR43394:SF27">
    <property type="entry name" value="ATP-DEPENDENT TRANSLOCASE ABCB1-LIKE"/>
    <property type="match status" value="1"/>
</dbReference>
<evidence type="ECO:0000256" key="9">
    <source>
        <dbReference type="ARBA" id="ARBA00022989"/>
    </source>
</evidence>
<evidence type="ECO:0000256" key="1">
    <source>
        <dbReference type="ARBA" id="ARBA00004127"/>
    </source>
</evidence>
<feature type="transmembrane region" description="Helical" evidence="11">
    <location>
        <begin position="176"/>
        <end position="196"/>
    </location>
</feature>
<dbReference type="Pfam" id="PF00664">
    <property type="entry name" value="ABC_membrane"/>
    <property type="match status" value="2"/>
</dbReference>
<keyword evidence="10 11" id="KW-0472">Membrane</keyword>
<dbReference type="CDD" id="cd03249">
    <property type="entry name" value="ABC_MTABC3_MDL1_MDL2"/>
    <property type="match status" value="1"/>
</dbReference>
<comment type="similarity">
    <text evidence="2">Belongs to the ABC transporter superfamily. ABCB family. MHC peptide exporter (TC 3.A.1.209) subfamily.</text>
</comment>
<feature type="transmembrane region" description="Helical" evidence="11">
    <location>
        <begin position="49"/>
        <end position="72"/>
    </location>
</feature>
<evidence type="ECO:0000313" key="14">
    <source>
        <dbReference type="EMBL" id="KAK6957559.1"/>
    </source>
</evidence>
<keyword evidence="5 11" id="KW-0812">Transmembrane</keyword>
<evidence type="ECO:0000256" key="10">
    <source>
        <dbReference type="ARBA" id="ARBA00023136"/>
    </source>
</evidence>
<evidence type="ECO:0000256" key="4">
    <source>
        <dbReference type="ARBA" id="ARBA00022448"/>
    </source>
</evidence>
<evidence type="ECO:0000256" key="3">
    <source>
        <dbReference type="ARBA" id="ARBA00007577"/>
    </source>
</evidence>